<dbReference type="SUPFAM" id="SSF48695">
    <property type="entry name" value="Multiheme cytochromes"/>
    <property type="match status" value="2"/>
</dbReference>
<feature type="signal peptide" evidence="2">
    <location>
        <begin position="1"/>
        <end position="25"/>
    </location>
</feature>
<protein>
    <recommendedName>
        <fullName evidence="5">Cytochrome C</fullName>
    </recommendedName>
</protein>
<dbReference type="InterPro" id="IPR051829">
    <property type="entry name" value="Multiheme_Cytochr_ET"/>
</dbReference>
<feature type="chain" id="PRO_5047314924" description="Cytochrome C" evidence="2">
    <location>
        <begin position="26"/>
        <end position="568"/>
    </location>
</feature>
<name>A0ABZ3H8P2_9BACT</name>
<dbReference type="RefSeq" id="WP_345972522.1">
    <property type="nucleotide sequence ID" value="NZ_CP147920.1"/>
</dbReference>
<organism evidence="3 4">
    <name type="scientific">Sulfurimonas diazotrophicus</name>
    <dbReference type="NCBI Taxonomy" id="3131939"/>
    <lineage>
        <taxon>Bacteria</taxon>
        <taxon>Pseudomonadati</taxon>
        <taxon>Campylobacterota</taxon>
        <taxon>Epsilonproteobacteria</taxon>
        <taxon>Campylobacterales</taxon>
        <taxon>Sulfurimonadaceae</taxon>
        <taxon>Sulfurimonas</taxon>
    </lineage>
</organism>
<proteinExistence type="predicted"/>
<keyword evidence="4" id="KW-1185">Reference proteome</keyword>
<dbReference type="Proteomes" id="UP001447842">
    <property type="component" value="Chromosome"/>
</dbReference>
<accession>A0ABZ3H8P2</accession>
<evidence type="ECO:0000313" key="3">
    <source>
        <dbReference type="EMBL" id="XAU14906.1"/>
    </source>
</evidence>
<evidence type="ECO:0000313" key="4">
    <source>
        <dbReference type="Proteomes" id="UP001447842"/>
    </source>
</evidence>
<dbReference type="InterPro" id="IPR036280">
    <property type="entry name" value="Multihaem_cyt_sf"/>
</dbReference>
<sequence>MKGKRVLAGVVCVALACAMVTGANAKSDGHRGKKGRGGSGGTSTASYTLLAWNDLGMHCMDGKDFSVFSILPPYNTLNAQLIMKADGGEKHVTSGVTITYASAPSLDGKYNTTSVYDNRHNLKTNFWDYVGRLFLVSPAPDVGLTGNHTPEMTGHSLHYNAGENWWEATGLPITPYNDDGSKDYYPMIDVTAKDASGNVLATTKVVLPVSDEMDCRACHGSASGYSEAMPSSGWENDADLEKDFKWNILRLHDEEHPTAVSAHQAELQVAGYMSYDDAGLYTTAKNGNPVLCATCHSTNALGTAGVSGTKPLTEALHSLHAEVKDPVNGQPLNSSTNRDACYRCHPGATTKCLRGAMGKISSIQCQSCHGSMNAVGQHGRVGWLEEPNCQACHQDGKRYETAVTDMQTGTLRAALDTRFATNPNTPASGVSLYRFSTGHGDMQCSACHGSTHAIYPSSHTEDNLQSIAVQGHVGTIAECTACHDTVPATTSGGPHGMHSVGQSWVGAHEHAAEGNRAQCAVCHGSDYRGSFLSKTFSARSFSTEGGMKTFAAGHAVSCYDCHNGPGGD</sequence>
<dbReference type="PANTHER" id="PTHR35038:SF6">
    <property type="entry name" value="SURFACE LOCALIZED DECAHEME CYTOCHROME C LIPOPROTEIN"/>
    <property type="match status" value="1"/>
</dbReference>
<evidence type="ECO:0000256" key="1">
    <source>
        <dbReference type="ARBA" id="ARBA00022729"/>
    </source>
</evidence>
<dbReference type="EMBL" id="CP147920">
    <property type="protein sequence ID" value="XAU14906.1"/>
    <property type="molecule type" value="Genomic_DNA"/>
</dbReference>
<reference evidence="3 4" key="1">
    <citation type="submission" date="2024-03" db="EMBL/GenBank/DDBJ databases">
        <title>Sulfurimonas sp. HSL3-1.</title>
        <authorList>
            <person name="Wang S."/>
        </authorList>
    </citation>
    <scope>NUCLEOTIDE SEQUENCE [LARGE SCALE GENOMIC DNA]</scope>
    <source>
        <strain evidence="3 4">HSL3-1</strain>
    </source>
</reference>
<dbReference type="PANTHER" id="PTHR35038">
    <property type="entry name" value="DISSIMILATORY SULFITE REDUCTASE SIRA"/>
    <property type="match status" value="1"/>
</dbReference>
<dbReference type="PROSITE" id="PS51257">
    <property type="entry name" value="PROKAR_LIPOPROTEIN"/>
    <property type="match status" value="1"/>
</dbReference>
<gene>
    <name evidence="3" type="ORF">WCY31_11760</name>
</gene>
<evidence type="ECO:0000256" key="2">
    <source>
        <dbReference type="SAM" id="SignalP"/>
    </source>
</evidence>
<keyword evidence="1 2" id="KW-0732">Signal</keyword>
<evidence type="ECO:0008006" key="5">
    <source>
        <dbReference type="Google" id="ProtNLM"/>
    </source>
</evidence>